<dbReference type="InterPro" id="IPR017853">
    <property type="entry name" value="GH"/>
</dbReference>
<dbReference type="FunFam" id="3.20.20.80:FF:000064">
    <property type="entry name" value="Oligo-1,6-glucosidase"/>
    <property type="match status" value="2"/>
</dbReference>
<evidence type="ECO:0000256" key="2">
    <source>
        <dbReference type="ARBA" id="ARBA00022801"/>
    </source>
</evidence>
<comment type="similarity">
    <text evidence="1">Belongs to the glycosyl hydrolase 13 family.</text>
</comment>
<dbReference type="InterPro" id="IPR045857">
    <property type="entry name" value="O16G_dom_2"/>
</dbReference>
<dbReference type="GO" id="GO:0004574">
    <property type="term" value="F:oligo-1,6-glucosidase activity"/>
    <property type="evidence" value="ECO:0007669"/>
    <property type="project" value="TreeGrafter"/>
</dbReference>
<comment type="caution">
    <text evidence="6">The sequence shown here is derived from an EMBL/GenBank/DDBJ whole genome shotgun (WGS) entry which is preliminary data.</text>
</comment>
<evidence type="ECO:0000313" key="7">
    <source>
        <dbReference type="Proteomes" id="UP001175226"/>
    </source>
</evidence>
<dbReference type="Gene3D" id="2.60.40.1180">
    <property type="entry name" value="Golgi alpha-mannosidase II"/>
    <property type="match status" value="1"/>
</dbReference>
<dbReference type="CDD" id="cd11333">
    <property type="entry name" value="AmyAc_SI_OligoGlu_DGase"/>
    <property type="match status" value="1"/>
</dbReference>
<keyword evidence="7" id="KW-1185">Reference proteome</keyword>
<protein>
    <submittedName>
        <fullName evidence="6">Glycoside hydrolase family 13 protein</fullName>
    </submittedName>
</protein>
<dbReference type="FunFam" id="3.90.400.10:FF:000004">
    <property type="entry name" value="Oligo-1,6-glucosidase"/>
    <property type="match status" value="1"/>
</dbReference>
<keyword evidence="3" id="KW-0326">Glycosidase</keyword>
<gene>
    <name evidence="6" type="ORF">EV421DRAFT_1787820</name>
</gene>
<dbReference type="InterPro" id="IPR006047">
    <property type="entry name" value="GH13_cat_dom"/>
</dbReference>
<organism evidence="6 7">
    <name type="scientific">Armillaria borealis</name>
    <dbReference type="NCBI Taxonomy" id="47425"/>
    <lineage>
        <taxon>Eukaryota</taxon>
        <taxon>Fungi</taxon>
        <taxon>Dikarya</taxon>
        <taxon>Basidiomycota</taxon>
        <taxon>Agaricomycotina</taxon>
        <taxon>Agaricomycetes</taxon>
        <taxon>Agaricomycetidae</taxon>
        <taxon>Agaricales</taxon>
        <taxon>Marasmiineae</taxon>
        <taxon>Physalacriaceae</taxon>
        <taxon>Armillaria</taxon>
    </lineage>
</organism>
<evidence type="ECO:0000256" key="3">
    <source>
        <dbReference type="ARBA" id="ARBA00023295"/>
    </source>
</evidence>
<dbReference type="GO" id="GO:0004556">
    <property type="term" value="F:alpha-amylase activity"/>
    <property type="evidence" value="ECO:0007669"/>
    <property type="project" value="TreeGrafter"/>
</dbReference>
<dbReference type="SMART" id="SM00642">
    <property type="entry name" value="Aamy"/>
    <property type="match status" value="1"/>
</dbReference>
<keyword evidence="4" id="KW-0462">Maltose metabolism</keyword>
<dbReference type="GO" id="GO:0033934">
    <property type="term" value="F:glucan 1,4-alpha-maltotriohydrolase activity"/>
    <property type="evidence" value="ECO:0007669"/>
    <property type="project" value="TreeGrafter"/>
</dbReference>
<dbReference type="SUPFAM" id="SSF51011">
    <property type="entry name" value="Glycosyl hydrolase domain"/>
    <property type="match status" value="1"/>
</dbReference>
<evidence type="ECO:0000256" key="1">
    <source>
        <dbReference type="ARBA" id="ARBA00008061"/>
    </source>
</evidence>
<feature type="domain" description="Glycosyl hydrolase family 13 catalytic" evidence="5">
    <location>
        <begin position="87"/>
        <end position="518"/>
    </location>
</feature>
<dbReference type="GO" id="GO:0000025">
    <property type="term" value="P:maltose catabolic process"/>
    <property type="evidence" value="ECO:0007669"/>
    <property type="project" value="TreeGrafter"/>
</dbReference>
<dbReference type="PANTHER" id="PTHR10357">
    <property type="entry name" value="ALPHA-AMYLASE FAMILY MEMBER"/>
    <property type="match status" value="1"/>
</dbReference>
<dbReference type="Gene3D" id="3.90.400.10">
    <property type="entry name" value="Oligo-1,6-glucosidase, Domain 2"/>
    <property type="match status" value="1"/>
</dbReference>
<evidence type="ECO:0000313" key="6">
    <source>
        <dbReference type="EMBL" id="KAK0447727.1"/>
    </source>
</evidence>
<dbReference type="AlphaFoldDB" id="A0AA39JRS6"/>
<reference evidence="6" key="1">
    <citation type="submission" date="2023-06" db="EMBL/GenBank/DDBJ databases">
        <authorList>
            <consortium name="Lawrence Berkeley National Laboratory"/>
            <person name="Ahrendt S."/>
            <person name="Sahu N."/>
            <person name="Indic B."/>
            <person name="Wong-Bajracharya J."/>
            <person name="Merenyi Z."/>
            <person name="Ke H.-M."/>
            <person name="Monk M."/>
            <person name="Kocsube S."/>
            <person name="Drula E."/>
            <person name="Lipzen A."/>
            <person name="Balint B."/>
            <person name="Henrissat B."/>
            <person name="Andreopoulos B."/>
            <person name="Martin F.M."/>
            <person name="Harder C.B."/>
            <person name="Rigling D."/>
            <person name="Ford K.L."/>
            <person name="Foster G.D."/>
            <person name="Pangilinan J."/>
            <person name="Papanicolaou A."/>
            <person name="Barry K."/>
            <person name="LaButti K."/>
            <person name="Viragh M."/>
            <person name="Koriabine M."/>
            <person name="Yan M."/>
            <person name="Riley R."/>
            <person name="Champramary S."/>
            <person name="Plett K.L."/>
            <person name="Tsai I.J."/>
            <person name="Slot J."/>
            <person name="Sipos G."/>
            <person name="Plett J."/>
            <person name="Nagy L.G."/>
            <person name="Grigoriev I.V."/>
        </authorList>
    </citation>
    <scope>NUCLEOTIDE SEQUENCE</scope>
    <source>
        <strain evidence="6">FPL87.14</strain>
    </source>
</reference>
<dbReference type="Pfam" id="PF00128">
    <property type="entry name" value="Alpha-amylase"/>
    <property type="match status" value="1"/>
</dbReference>
<evidence type="ECO:0000259" key="5">
    <source>
        <dbReference type="SMART" id="SM00642"/>
    </source>
</evidence>
<name>A0AA39JRS6_9AGAR</name>
<dbReference type="PANTHER" id="PTHR10357:SF179">
    <property type="entry name" value="NEUTRAL AND BASIC AMINO ACID TRANSPORT PROTEIN RBAT"/>
    <property type="match status" value="1"/>
</dbReference>
<sequence length="657" mass="76441">MDLEGSLYNVYIDSVSELNLLARMPVLWASSTVRLTDSKIHIGLSNMRASLKKHPADDTRLDLSMSSDQRPFHAMAQPWWKSSTIYQIYPVSFFDSNGDGFGDLNGITAKLDYLKELGVDILWLSPIYKSPLADMGYDISDYREIDPKYGTLQDWDNLLKGVHDRGMKLMMDLVVNHTSDEHEWFVKSRSSKDDPKRDWYIWRPPKYDSEGNRHPPNNWRSVFEGSAWDYDADTNEYYLHLYISKQPDLNWANPAVREAVYDLMRFWLDRGCDGFRMDVINIISKVDGLPDAPILDANETFQPAGVHFANGPRVHEYLKEMRNKVLSHYDIITVGETPFTESMDALTLYVLPDRKELNMVFHFELMELDTPKTVKDWSPLMHRQWKLSELKDIISRWQVFKSEDGFWNAIFIENHDHPRAVSRFGNDTTDELRALSAKMLAILEVTQKGTLYIYQGQELGLKNFPPSWKLEEYKDVASQNYWNRILERRMRETGKEANEIDMEDVFEGFRRKARDHARVPMQWDSSTNAGFSSGAPWMRVNDDYETWNASRQLEDEGSVLSFYKRALQTRKQYPVLVFGEYELLIPEHEHVFAYRRTLAESGIQALVLLNFSDMVVKIDPPVEKGPDTMKLVLGNYDGPEIDSFSLRSYEGRVYVSF</sequence>
<dbReference type="GO" id="GO:0005987">
    <property type="term" value="P:sucrose catabolic process"/>
    <property type="evidence" value="ECO:0007669"/>
    <property type="project" value="TreeGrafter"/>
</dbReference>
<proteinExistence type="inferred from homology"/>
<dbReference type="SUPFAM" id="SSF51445">
    <property type="entry name" value="(Trans)glycosidases"/>
    <property type="match status" value="1"/>
</dbReference>
<dbReference type="Proteomes" id="UP001175226">
    <property type="component" value="Unassembled WGS sequence"/>
</dbReference>
<keyword evidence="2 6" id="KW-0378">Hydrolase</keyword>
<dbReference type="EMBL" id="JAUEPT010000011">
    <property type="protein sequence ID" value="KAK0447727.1"/>
    <property type="molecule type" value="Genomic_DNA"/>
</dbReference>
<dbReference type="GO" id="GO:0004575">
    <property type="term" value="F:sucrose alpha-glucosidase activity"/>
    <property type="evidence" value="ECO:0007669"/>
    <property type="project" value="TreeGrafter"/>
</dbReference>
<evidence type="ECO:0000256" key="4">
    <source>
        <dbReference type="ARBA" id="ARBA00026248"/>
    </source>
</evidence>
<accession>A0AA39JRS6</accession>
<dbReference type="Gene3D" id="3.20.20.80">
    <property type="entry name" value="Glycosidases"/>
    <property type="match status" value="1"/>
</dbReference>
<dbReference type="InterPro" id="IPR013780">
    <property type="entry name" value="Glyco_hydro_b"/>
</dbReference>